<dbReference type="AlphaFoldDB" id="A0A432X174"/>
<keyword evidence="1" id="KW-1133">Transmembrane helix</keyword>
<proteinExistence type="predicted"/>
<dbReference type="EMBL" id="PIPQ01000005">
    <property type="protein sequence ID" value="RUO39861.1"/>
    <property type="molecule type" value="Genomic_DNA"/>
</dbReference>
<evidence type="ECO:0000313" key="2">
    <source>
        <dbReference type="EMBL" id="RUO39861.1"/>
    </source>
</evidence>
<evidence type="ECO:0000313" key="3">
    <source>
        <dbReference type="Proteomes" id="UP000286976"/>
    </source>
</evidence>
<protein>
    <submittedName>
        <fullName evidence="2">Uncharacterized protein</fullName>
    </submittedName>
</protein>
<keyword evidence="1" id="KW-0472">Membrane</keyword>
<dbReference type="Pfam" id="PF19942">
    <property type="entry name" value="DUF6404"/>
    <property type="match status" value="1"/>
</dbReference>
<dbReference type="InterPro" id="IPR045644">
    <property type="entry name" value="DUF6404"/>
</dbReference>
<accession>A0A432X174</accession>
<comment type="caution">
    <text evidence="2">The sequence shown here is derived from an EMBL/GenBank/DDBJ whole genome shotgun (WGS) entry which is preliminary data.</text>
</comment>
<reference evidence="2 3" key="1">
    <citation type="journal article" date="2011" name="Front. Microbiol.">
        <title>Genomic signatures of strain selection and enhancement in Bacillus atrophaeus var. globigii, a historical biowarfare simulant.</title>
        <authorList>
            <person name="Gibbons H.S."/>
            <person name="Broomall S.M."/>
            <person name="McNew L.A."/>
            <person name="Daligault H."/>
            <person name="Chapman C."/>
            <person name="Bruce D."/>
            <person name="Karavis M."/>
            <person name="Krepps M."/>
            <person name="McGregor P.A."/>
            <person name="Hong C."/>
            <person name="Park K.H."/>
            <person name="Akmal A."/>
            <person name="Feldman A."/>
            <person name="Lin J.S."/>
            <person name="Chang W.E."/>
            <person name="Higgs B.W."/>
            <person name="Demirev P."/>
            <person name="Lindquist J."/>
            <person name="Liem A."/>
            <person name="Fochler E."/>
            <person name="Read T.D."/>
            <person name="Tapia R."/>
            <person name="Johnson S."/>
            <person name="Bishop-Lilly K.A."/>
            <person name="Detter C."/>
            <person name="Han C."/>
            <person name="Sozhamannan S."/>
            <person name="Rosenzweig C.N."/>
            <person name="Skowronski E.W."/>
        </authorList>
    </citation>
    <scope>NUCLEOTIDE SEQUENCE [LARGE SCALE GENOMIC DNA]</scope>
    <source>
        <strain evidence="2 3">AIT1</strain>
    </source>
</reference>
<dbReference type="Proteomes" id="UP000286976">
    <property type="component" value="Unassembled WGS sequence"/>
</dbReference>
<organism evidence="2 3">
    <name type="scientific">Aliidiomarina taiwanensis</name>
    <dbReference type="NCBI Taxonomy" id="946228"/>
    <lineage>
        <taxon>Bacteria</taxon>
        <taxon>Pseudomonadati</taxon>
        <taxon>Pseudomonadota</taxon>
        <taxon>Gammaproteobacteria</taxon>
        <taxon>Alteromonadales</taxon>
        <taxon>Idiomarinaceae</taxon>
        <taxon>Aliidiomarina</taxon>
    </lineage>
</organism>
<feature type="transmembrane region" description="Helical" evidence="1">
    <location>
        <begin position="37"/>
        <end position="59"/>
    </location>
</feature>
<name>A0A432X174_9GAMM</name>
<keyword evidence="1" id="KW-0812">Transmembrane</keyword>
<feature type="transmembrane region" description="Helical" evidence="1">
    <location>
        <begin position="71"/>
        <end position="90"/>
    </location>
</feature>
<evidence type="ECO:0000256" key="1">
    <source>
        <dbReference type="SAM" id="Phobius"/>
    </source>
</evidence>
<sequence length="108" mass="11903">MQELKEPGIWKSNSMPPALIILWKLGVKAKPPHYNSFLTNALSTGLWFAAAWGVLMWLVQWRSMGLPVSGAIASALVAGVFFGLAMAAYYKSSARKHQLANWVDLPTE</sequence>
<gene>
    <name evidence="2" type="ORF">CWE15_08910</name>
</gene>
<keyword evidence="3" id="KW-1185">Reference proteome</keyword>